<keyword evidence="1" id="KW-0233">DNA recombination</keyword>
<evidence type="ECO:0000313" key="3">
    <source>
        <dbReference type="Proteomes" id="UP000035540"/>
    </source>
</evidence>
<sequence length="353" mass="39547">MGRFTKMAAAEPPEDPDAERKRLVEELEKKTSAGNVVPHKNIADLDRYRAMLKFSIKQPDSDLARDAIVRAATVWVCTDFRTPKQDEDAVKFLANYLFTEGLYWGHINEARALPREIVDNWLTSESLSPTSARIYRSLLYQAGRVLYPREYPKPYAPTAKRARALKAVTADEVKYFYAAAAAIGGGLGRRLTYILDLSTAAGLRSEEIRDLKGKDFSEITLVDGRSVVIIAVRRRGTLNRRVPVTCPARQQRMMARAREVGTGYFFPTAEGGRPPVGAVANTFAELRTRGYKGAVIHQLRNRWLLDMVHTRIPAAALAGLCGPGLFRAIADHVTYLRTYTTEELAEMMLEEKP</sequence>
<dbReference type="Gene3D" id="1.10.443.10">
    <property type="entry name" value="Intergrase catalytic core"/>
    <property type="match status" value="1"/>
</dbReference>
<keyword evidence="3" id="KW-1185">Reference proteome</keyword>
<organism evidence="2 3">
    <name type="scientific">Corynebacterium testudinoris</name>
    <dbReference type="NCBI Taxonomy" id="136857"/>
    <lineage>
        <taxon>Bacteria</taxon>
        <taxon>Bacillati</taxon>
        <taxon>Actinomycetota</taxon>
        <taxon>Actinomycetes</taxon>
        <taxon>Mycobacteriales</taxon>
        <taxon>Corynebacteriaceae</taxon>
        <taxon>Corynebacterium</taxon>
    </lineage>
</organism>
<name>A0A0G3H7S7_9CORY</name>
<dbReference type="Proteomes" id="UP000035540">
    <property type="component" value="Chromosome"/>
</dbReference>
<dbReference type="GO" id="GO:0015074">
    <property type="term" value="P:DNA integration"/>
    <property type="evidence" value="ECO:0007669"/>
    <property type="project" value="InterPro"/>
</dbReference>
<dbReference type="STRING" id="136857.CTEST_06865"/>
<dbReference type="AlphaFoldDB" id="A0A0G3H7S7"/>
<reference evidence="2 3" key="1">
    <citation type="journal article" date="2015" name="Genome Announc.">
        <title>Complete Genome Sequence of the Type Strain Corynebacterium testudinoris DSM 44614, Recovered from Necrotic Lesions in the Mouth of a Tortoise.</title>
        <authorList>
            <person name="Ruckert C."/>
            <person name="Kriete M."/>
            <person name="Jaenicke S."/>
            <person name="Winkler A."/>
            <person name="Tauch A."/>
        </authorList>
    </citation>
    <scope>NUCLEOTIDE SEQUENCE [LARGE SCALE GENOMIC DNA]</scope>
    <source>
        <strain evidence="2 3">DSM 44614</strain>
    </source>
</reference>
<dbReference type="RefSeq" id="WP_047253097.1">
    <property type="nucleotide sequence ID" value="NZ_CP011545.1"/>
</dbReference>
<evidence type="ECO:0008006" key="4">
    <source>
        <dbReference type="Google" id="ProtNLM"/>
    </source>
</evidence>
<dbReference type="EMBL" id="CP011545">
    <property type="protein sequence ID" value="AKK08810.1"/>
    <property type="molecule type" value="Genomic_DNA"/>
</dbReference>
<accession>A0A0G3H7S7</accession>
<evidence type="ECO:0000313" key="2">
    <source>
        <dbReference type="EMBL" id="AKK08810.1"/>
    </source>
</evidence>
<dbReference type="OrthoDB" id="4423546at2"/>
<protein>
    <recommendedName>
        <fullName evidence="4">Phage integrase family protein</fullName>
    </recommendedName>
</protein>
<reference evidence="3" key="2">
    <citation type="submission" date="2015-05" db="EMBL/GenBank/DDBJ databases">
        <title>Complete genome sequence of Corynebacterium testudinoris DSM 44614, recovered from necrotic lesions in the mouth of a tortoise.</title>
        <authorList>
            <person name="Ruckert C."/>
            <person name="Albersmeier A."/>
            <person name="Winkler A."/>
            <person name="Tauch A."/>
        </authorList>
    </citation>
    <scope>NUCLEOTIDE SEQUENCE [LARGE SCALE GENOMIC DNA]</scope>
    <source>
        <strain evidence="3">DSM 44614</strain>
    </source>
</reference>
<dbReference type="InterPro" id="IPR013762">
    <property type="entry name" value="Integrase-like_cat_sf"/>
</dbReference>
<proteinExistence type="predicted"/>
<dbReference type="GO" id="GO:0003677">
    <property type="term" value="F:DNA binding"/>
    <property type="evidence" value="ECO:0007669"/>
    <property type="project" value="InterPro"/>
</dbReference>
<dbReference type="InterPro" id="IPR011010">
    <property type="entry name" value="DNA_brk_join_enz"/>
</dbReference>
<dbReference type="GO" id="GO:0006310">
    <property type="term" value="P:DNA recombination"/>
    <property type="evidence" value="ECO:0007669"/>
    <property type="project" value="UniProtKB-KW"/>
</dbReference>
<gene>
    <name evidence="2" type="ORF">CTEST_06865</name>
</gene>
<evidence type="ECO:0000256" key="1">
    <source>
        <dbReference type="ARBA" id="ARBA00023172"/>
    </source>
</evidence>
<dbReference type="SUPFAM" id="SSF56349">
    <property type="entry name" value="DNA breaking-rejoining enzymes"/>
    <property type="match status" value="1"/>
</dbReference>
<dbReference type="PATRIC" id="fig|136857.5.peg.1366"/>
<dbReference type="KEGG" id="cted:CTEST_06865"/>